<name>A0ABD0J1V9_9CAEN</name>
<dbReference type="AlphaFoldDB" id="A0ABD0J1V9"/>
<dbReference type="Proteomes" id="UP001519460">
    <property type="component" value="Unassembled WGS sequence"/>
</dbReference>
<comment type="caution">
    <text evidence="1">The sequence shown here is derived from an EMBL/GenBank/DDBJ whole genome shotgun (WGS) entry which is preliminary data.</text>
</comment>
<evidence type="ECO:0000313" key="2">
    <source>
        <dbReference type="Proteomes" id="UP001519460"/>
    </source>
</evidence>
<proteinExistence type="predicted"/>
<protein>
    <submittedName>
        <fullName evidence="1">Uncharacterized protein</fullName>
    </submittedName>
</protein>
<evidence type="ECO:0000313" key="1">
    <source>
        <dbReference type="EMBL" id="KAK7451335.1"/>
    </source>
</evidence>
<reference evidence="1 2" key="1">
    <citation type="journal article" date="2023" name="Sci. Data">
        <title>Genome assembly of the Korean intertidal mud-creeper Batillaria attramentaria.</title>
        <authorList>
            <person name="Patra A.K."/>
            <person name="Ho P.T."/>
            <person name="Jun S."/>
            <person name="Lee S.J."/>
            <person name="Kim Y."/>
            <person name="Won Y.J."/>
        </authorList>
    </citation>
    <scope>NUCLEOTIDE SEQUENCE [LARGE SCALE GENOMIC DNA]</scope>
    <source>
        <strain evidence="1">Wonlab-2016</strain>
    </source>
</reference>
<dbReference type="EMBL" id="JACVVK020000730">
    <property type="protein sequence ID" value="KAK7451335.1"/>
    <property type="molecule type" value="Genomic_DNA"/>
</dbReference>
<organism evidence="1 2">
    <name type="scientific">Batillaria attramentaria</name>
    <dbReference type="NCBI Taxonomy" id="370345"/>
    <lineage>
        <taxon>Eukaryota</taxon>
        <taxon>Metazoa</taxon>
        <taxon>Spiralia</taxon>
        <taxon>Lophotrochozoa</taxon>
        <taxon>Mollusca</taxon>
        <taxon>Gastropoda</taxon>
        <taxon>Caenogastropoda</taxon>
        <taxon>Sorbeoconcha</taxon>
        <taxon>Cerithioidea</taxon>
        <taxon>Batillariidae</taxon>
        <taxon>Batillaria</taxon>
    </lineage>
</organism>
<sequence length="178" mass="20044">MLPFPHLLLYRVIHTAAFGKDKLDSLDSETDSVQSVHELRAAVAKQKQNTHNTGSYTNHAQDPTQAMLHVSRTWHRSRERAFSKFMTCALHWFIQLCTGYICSQQGSLFSVCVWWGRGGVAKSMNAHTKVTVSPLVSAPNLAVVNRLLFCGVLCQVLHAKMYTTLMFGTKLDSWICIF</sequence>
<gene>
    <name evidence="1" type="ORF">BaRGS_00039851</name>
</gene>
<accession>A0ABD0J1V9</accession>
<keyword evidence="2" id="KW-1185">Reference proteome</keyword>